<evidence type="ECO:0000256" key="2">
    <source>
        <dbReference type="ARBA" id="ARBA00023015"/>
    </source>
</evidence>
<dbReference type="InterPro" id="IPR036388">
    <property type="entry name" value="WH-like_DNA-bd_sf"/>
</dbReference>
<comment type="similarity">
    <text evidence="1">Belongs to the sigma-70 factor family. ECF subfamily.</text>
</comment>
<dbReference type="InterPro" id="IPR013324">
    <property type="entry name" value="RNA_pol_sigma_r3/r4-like"/>
</dbReference>
<dbReference type="GO" id="GO:0016987">
    <property type="term" value="F:sigma factor activity"/>
    <property type="evidence" value="ECO:0007669"/>
    <property type="project" value="UniProtKB-KW"/>
</dbReference>
<feature type="domain" description="RNA polymerase sigma-70 region 2" evidence="5">
    <location>
        <begin position="20"/>
        <end position="77"/>
    </location>
</feature>
<keyword evidence="4" id="KW-0804">Transcription</keyword>
<evidence type="ECO:0000256" key="4">
    <source>
        <dbReference type="ARBA" id="ARBA00023163"/>
    </source>
</evidence>
<feature type="domain" description="RNA polymerase sigma factor 70 region 4 type 2" evidence="6">
    <location>
        <begin position="114"/>
        <end position="161"/>
    </location>
</feature>
<dbReference type="SUPFAM" id="SSF88946">
    <property type="entry name" value="Sigma2 domain of RNA polymerase sigma factors"/>
    <property type="match status" value="1"/>
</dbReference>
<dbReference type="AlphaFoldDB" id="A0A518DDL9"/>
<evidence type="ECO:0000259" key="6">
    <source>
        <dbReference type="Pfam" id="PF08281"/>
    </source>
</evidence>
<dbReference type="SUPFAM" id="SSF88659">
    <property type="entry name" value="Sigma3 and sigma4 domains of RNA polymerase sigma factors"/>
    <property type="match status" value="1"/>
</dbReference>
<proteinExistence type="inferred from homology"/>
<dbReference type="Gene3D" id="1.10.10.10">
    <property type="entry name" value="Winged helix-like DNA-binding domain superfamily/Winged helix DNA-binding domain"/>
    <property type="match status" value="1"/>
</dbReference>
<dbReference type="Pfam" id="PF04542">
    <property type="entry name" value="Sigma70_r2"/>
    <property type="match status" value="1"/>
</dbReference>
<evidence type="ECO:0000256" key="3">
    <source>
        <dbReference type="ARBA" id="ARBA00023082"/>
    </source>
</evidence>
<reference evidence="7 8" key="1">
    <citation type="submission" date="2019-02" db="EMBL/GenBank/DDBJ databases">
        <title>Deep-cultivation of Planctomycetes and their phenomic and genomic characterization uncovers novel biology.</title>
        <authorList>
            <person name="Wiegand S."/>
            <person name="Jogler M."/>
            <person name="Boedeker C."/>
            <person name="Pinto D."/>
            <person name="Vollmers J."/>
            <person name="Rivas-Marin E."/>
            <person name="Kohn T."/>
            <person name="Peeters S.H."/>
            <person name="Heuer A."/>
            <person name="Rast P."/>
            <person name="Oberbeckmann S."/>
            <person name="Bunk B."/>
            <person name="Jeske O."/>
            <person name="Meyerdierks A."/>
            <person name="Storesund J.E."/>
            <person name="Kallscheuer N."/>
            <person name="Luecker S."/>
            <person name="Lage O.M."/>
            <person name="Pohl T."/>
            <person name="Merkel B.J."/>
            <person name="Hornburger P."/>
            <person name="Mueller R.-W."/>
            <person name="Bruemmer F."/>
            <person name="Labrenz M."/>
            <person name="Spormann A.M."/>
            <person name="Op den Camp H."/>
            <person name="Overmann J."/>
            <person name="Amann R."/>
            <person name="Jetten M.S.M."/>
            <person name="Mascher T."/>
            <person name="Medema M.H."/>
            <person name="Devos D.P."/>
            <person name="Kaster A.-K."/>
            <person name="Ovreas L."/>
            <person name="Rohde M."/>
            <person name="Galperin M.Y."/>
            <person name="Jogler C."/>
        </authorList>
    </citation>
    <scope>NUCLEOTIDE SEQUENCE [LARGE SCALE GENOMIC DNA]</scope>
    <source>
        <strain evidence="7 8">Pla175</strain>
    </source>
</reference>
<organism evidence="7 8">
    <name type="scientific">Pirellulimonas nuda</name>
    <dbReference type="NCBI Taxonomy" id="2528009"/>
    <lineage>
        <taxon>Bacteria</taxon>
        <taxon>Pseudomonadati</taxon>
        <taxon>Planctomycetota</taxon>
        <taxon>Planctomycetia</taxon>
        <taxon>Pirellulales</taxon>
        <taxon>Lacipirellulaceae</taxon>
        <taxon>Pirellulimonas</taxon>
    </lineage>
</organism>
<dbReference type="RefSeq" id="WP_145286355.1">
    <property type="nucleotide sequence ID" value="NZ_CP036291.1"/>
</dbReference>
<dbReference type="InterPro" id="IPR039425">
    <property type="entry name" value="RNA_pol_sigma-70-like"/>
</dbReference>
<dbReference type="Proteomes" id="UP000317429">
    <property type="component" value="Chromosome"/>
</dbReference>
<dbReference type="InterPro" id="IPR013325">
    <property type="entry name" value="RNA_pol_sigma_r2"/>
</dbReference>
<dbReference type="Pfam" id="PF08281">
    <property type="entry name" value="Sigma70_r4_2"/>
    <property type="match status" value="1"/>
</dbReference>
<evidence type="ECO:0000313" key="8">
    <source>
        <dbReference type="Proteomes" id="UP000317429"/>
    </source>
</evidence>
<protein>
    <submittedName>
        <fullName evidence="7">RNA polymerase sigma factor</fullName>
    </submittedName>
</protein>
<dbReference type="PANTHER" id="PTHR43133:SF51">
    <property type="entry name" value="RNA POLYMERASE SIGMA FACTOR"/>
    <property type="match status" value="1"/>
</dbReference>
<sequence length="181" mass="20709">MTQQNAEERSTPHDTFITEFARNSRQLYAYIRTQTPNRHDADDVYQSTSLVMWRKLDTYRADTSFFAWGRQIAFYEVKKLRERTGRGTLLSDDALSALDAAFNARTDDSPRRLEALAGCLEKLAPASRRLIDQRYFHDRSPATIAEELGQSASSVYRSLARTHHWLMTCIQQTLAGARNGS</sequence>
<dbReference type="Gene3D" id="1.10.1740.10">
    <property type="match status" value="1"/>
</dbReference>
<dbReference type="OrthoDB" id="6383365at2"/>
<dbReference type="GO" id="GO:0003677">
    <property type="term" value="F:DNA binding"/>
    <property type="evidence" value="ECO:0007669"/>
    <property type="project" value="InterPro"/>
</dbReference>
<dbReference type="PANTHER" id="PTHR43133">
    <property type="entry name" value="RNA POLYMERASE ECF-TYPE SIGMA FACTO"/>
    <property type="match status" value="1"/>
</dbReference>
<dbReference type="KEGG" id="pnd:Pla175_29590"/>
<dbReference type="InterPro" id="IPR007627">
    <property type="entry name" value="RNA_pol_sigma70_r2"/>
</dbReference>
<dbReference type="InterPro" id="IPR014284">
    <property type="entry name" value="RNA_pol_sigma-70_dom"/>
</dbReference>
<dbReference type="GO" id="GO:0006352">
    <property type="term" value="P:DNA-templated transcription initiation"/>
    <property type="evidence" value="ECO:0007669"/>
    <property type="project" value="InterPro"/>
</dbReference>
<evidence type="ECO:0000259" key="5">
    <source>
        <dbReference type="Pfam" id="PF04542"/>
    </source>
</evidence>
<keyword evidence="8" id="KW-1185">Reference proteome</keyword>
<dbReference type="InterPro" id="IPR014331">
    <property type="entry name" value="RNA_pol_sigma70_ECF_RHOBA"/>
</dbReference>
<evidence type="ECO:0000256" key="1">
    <source>
        <dbReference type="ARBA" id="ARBA00010641"/>
    </source>
</evidence>
<name>A0A518DDL9_9BACT</name>
<dbReference type="NCBIfam" id="TIGR02937">
    <property type="entry name" value="sigma70-ECF"/>
    <property type="match status" value="1"/>
</dbReference>
<accession>A0A518DDL9</accession>
<dbReference type="NCBIfam" id="TIGR02989">
    <property type="entry name" value="Sig-70_gvs1"/>
    <property type="match status" value="1"/>
</dbReference>
<gene>
    <name evidence="7" type="ORF">Pla175_29590</name>
</gene>
<keyword evidence="3" id="KW-0731">Sigma factor</keyword>
<dbReference type="InterPro" id="IPR013249">
    <property type="entry name" value="RNA_pol_sigma70_r4_t2"/>
</dbReference>
<dbReference type="EMBL" id="CP036291">
    <property type="protein sequence ID" value="QDU89567.1"/>
    <property type="molecule type" value="Genomic_DNA"/>
</dbReference>
<keyword evidence="2" id="KW-0805">Transcription regulation</keyword>
<evidence type="ECO:0000313" key="7">
    <source>
        <dbReference type="EMBL" id="QDU89567.1"/>
    </source>
</evidence>